<evidence type="ECO:0000256" key="1">
    <source>
        <dbReference type="SAM" id="Phobius"/>
    </source>
</evidence>
<protein>
    <submittedName>
        <fullName evidence="2">Uncharacterized protein</fullName>
    </submittedName>
</protein>
<organism evidence="2 3">
    <name type="scientific">Chryseobacterium fistulae</name>
    <dbReference type="NCBI Taxonomy" id="2675058"/>
    <lineage>
        <taxon>Bacteria</taxon>
        <taxon>Pseudomonadati</taxon>
        <taxon>Bacteroidota</taxon>
        <taxon>Flavobacteriia</taxon>
        <taxon>Flavobacteriales</taxon>
        <taxon>Weeksellaceae</taxon>
        <taxon>Chryseobacterium group</taxon>
        <taxon>Chryseobacterium</taxon>
    </lineage>
</organism>
<name>A0A6N4XUY7_9FLAO</name>
<dbReference type="EMBL" id="CACVBY010000136">
    <property type="protein sequence ID" value="CAA7392719.1"/>
    <property type="molecule type" value="Genomic_DNA"/>
</dbReference>
<proteinExistence type="predicted"/>
<sequence length="212" mass="25535">MFFKQIFRNWLPCIYFFIGIFMYLFFLFLVFITEKGDTSWIYFTIGALSLNILNIGYYNFGFSFDYYNLINFKSELYIRRFLINHIFRIMISILMSSSIMILMLFVLNKIDEKVINIILCAICLIPIQILSYTLLFRKINLFDNKFVIIKQTGINYLTSILQIGFISLFYFLFDNIMYSILLLSFIYFIFFYKINSLVTVFINKINDEYIRS</sequence>
<keyword evidence="1" id="KW-1133">Transmembrane helix</keyword>
<keyword evidence="1" id="KW-0472">Membrane</keyword>
<keyword evidence="3" id="KW-1185">Reference proteome</keyword>
<feature type="transmembrane region" description="Helical" evidence="1">
    <location>
        <begin position="12"/>
        <end position="33"/>
    </location>
</feature>
<evidence type="ECO:0000313" key="2">
    <source>
        <dbReference type="EMBL" id="CAA7392719.1"/>
    </source>
</evidence>
<feature type="transmembrane region" description="Helical" evidence="1">
    <location>
        <begin position="39"/>
        <end position="60"/>
    </location>
</feature>
<feature type="transmembrane region" description="Helical" evidence="1">
    <location>
        <begin position="156"/>
        <end position="173"/>
    </location>
</feature>
<accession>A0A6N4XUY7</accession>
<feature type="transmembrane region" description="Helical" evidence="1">
    <location>
        <begin position="81"/>
        <end position="108"/>
    </location>
</feature>
<keyword evidence="1" id="KW-0812">Transmembrane</keyword>
<gene>
    <name evidence="2" type="ORF">CHRY9393_03396</name>
</gene>
<evidence type="ECO:0000313" key="3">
    <source>
        <dbReference type="Proteomes" id="UP000445309"/>
    </source>
</evidence>
<dbReference type="AlphaFoldDB" id="A0A6N4XUY7"/>
<dbReference type="Proteomes" id="UP000445309">
    <property type="component" value="Unassembled WGS sequence"/>
</dbReference>
<feature type="transmembrane region" description="Helical" evidence="1">
    <location>
        <begin position="114"/>
        <end position="135"/>
    </location>
</feature>
<feature type="transmembrane region" description="Helical" evidence="1">
    <location>
        <begin position="179"/>
        <end position="202"/>
    </location>
</feature>
<reference evidence="2 3" key="1">
    <citation type="submission" date="2020-01" db="EMBL/GenBank/DDBJ databases">
        <authorList>
            <person name="Rodrigo-Torres L."/>
            <person name="Arahal R. D."/>
            <person name="Lucena T."/>
        </authorList>
    </citation>
    <scope>NUCLEOTIDE SEQUENCE [LARGE SCALE GENOMIC DNA]</scope>
    <source>
        <strain evidence="2 3">CECT 9393</strain>
    </source>
</reference>